<dbReference type="PANTHER" id="PTHR40866">
    <property type="entry name" value="BED-TYPE DOMAIN-CONTAINING PROTEIN"/>
    <property type="match status" value="1"/>
</dbReference>
<dbReference type="AlphaFoldDB" id="A0AAV2YLX2"/>
<proteinExistence type="predicted"/>
<dbReference type="Proteomes" id="UP001146120">
    <property type="component" value="Unassembled WGS sequence"/>
</dbReference>
<reference evidence="1" key="1">
    <citation type="submission" date="2022-11" db="EMBL/GenBank/DDBJ databases">
        <authorList>
            <person name="Morgan W.R."/>
            <person name="Tartar A."/>
        </authorList>
    </citation>
    <scope>NUCLEOTIDE SEQUENCE</scope>
    <source>
        <strain evidence="1">ARSEF 373</strain>
    </source>
</reference>
<organism evidence="1 2">
    <name type="scientific">Lagenidium giganteum</name>
    <dbReference type="NCBI Taxonomy" id="4803"/>
    <lineage>
        <taxon>Eukaryota</taxon>
        <taxon>Sar</taxon>
        <taxon>Stramenopiles</taxon>
        <taxon>Oomycota</taxon>
        <taxon>Peronosporomycetes</taxon>
        <taxon>Pythiales</taxon>
        <taxon>Pythiaceae</taxon>
    </lineage>
</organism>
<evidence type="ECO:0000313" key="2">
    <source>
        <dbReference type="Proteomes" id="UP001146120"/>
    </source>
</evidence>
<accession>A0AAV2YLX2</accession>
<name>A0AAV2YLX2_9STRA</name>
<dbReference type="PANTHER" id="PTHR40866:SF1">
    <property type="entry name" value="BED-TYPE DOMAIN-CONTAINING PROTEIN"/>
    <property type="match status" value="1"/>
</dbReference>
<gene>
    <name evidence="1" type="ORF">N0F65_012120</name>
</gene>
<dbReference type="EMBL" id="DAKRPA010000256">
    <property type="protein sequence ID" value="DAZ94317.1"/>
    <property type="molecule type" value="Genomic_DNA"/>
</dbReference>
<evidence type="ECO:0000313" key="1">
    <source>
        <dbReference type="EMBL" id="DAZ94317.1"/>
    </source>
</evidence>
<sequence>MLDKINNLMKKLSTVKGCALLKKVSHLSAVVRNGTRWSSTANIVARYTALMGPIGDLDHASIERHELAPLLLSADENDAIHALHSDMSNLEEVTKLLQD</sequence>
<keyword evidence="2" id="KW-1185">Reference proteome</keyword>
<protein>
    <submittedName>
        <fullName evidence="1">Uncharacterized protein</fullName>
    </submittedName>
</protein>
<reference evidence="1" key="2">
    <citation type="journal article" date="2023" name="Microbiol Resour">
        <title>Decontamination and Annotation of the Draft Genome Sequence of the Oomycete Lagenidium giganteum ARSEF 373.</title>
        <authorList>
            <person name="Morgan W.R."/>
            <person name="Tartar A."/>
        </authorList>
    </citation>
    <scope>NUCLEOTIDE SEQUENCE</scope>
    <source>
        <strain evidence="1">ARSEF 373</strain>
    </source>
</reference>
<comment type="caution">
    <text evidence="1">The sequence shown here is derived from an EMBL/GenBank/DDBJ whole genome shotgun (WGS) entry which is preliminary data.</text>
</comment>